<evidence type="ECO:0000313" key="2">
    <source>
        <dbReference type="Proteomes" id="UP001190002"/>
    </source>
</evidence>
<dbReference type="AlphaFoldDB" id="A0AAD2B170"/>
<dbReference type="EMBL" id="CATVXE010000046">
    <property type="protein sequence ID" value="CAJ0698257.1"/>
    <property type="molecule type" value="Genomic_DNA"/>
</dbReference>
<accession>A0AAD2B170</accession>
<proteinExistence type="predicted"/>
<organism evidence="1 2">
    <name type="scientific">Ralstonia mannitolilytica</name>
    <dbReference type="NCBI Taxonomy" id="105219"/>
    <lineage>
        <taxon>Bacteria</taxon>
        <taxon>Pseudomonadati</taxon>
        <taxon>Pseudomonadota</taxon>
        <taxon>Betaproteobacteria</taxon>
        <taxon>Burkholderiales</taxon>
        <taxon>Burkholderiaceae</taxon>
        <taxon>Ralstonia</taxon>
    </lineage>
</organism>
<dbReference type="Proteomes" id="UP001190002">
    <property type="component" value="Unassembled WGS sequence"/>
</dbReference>
<evidence type="ECO:0000313" key="1">
    <source>
        <dbReference type="EMBL" id="CAJ0698257.1"/>
    </source>
</evidence>
<dbReference type="RefSeq" id="WP_222329257.1">
    <property type="nucleotide sequence ID" value="NZ_CATVXE010000046.1"/>
</dbReference>
<protein>
    <submittedName>
        <fullName evidence="1">Uncharacterized protein</fullName>
    </submittedName>
</protein>
<name>A0AAD2B170_9RALS</name>
<sequence length="123" mass="13713">MAEKKYSPLGFELRVGSVDPSLPLLFRIGVSDEADPETKIVYVGMSKDGAKGPFSNYDDNLRRMRDGCPARNGQGFRQIHKDLDAALREGKSIVIELVRNVDTATERLTVARKALQQEYGLKD</sequence>
<reference evidence="1" key="1">
    <citation type="submission" date="2023-07" db="EMBL/GenBank/DDBJ databases">
        <authorList>
            <person name="Peeters C."/>
        </authorList>
    </citation>
    <scope>NUCLEOTIDE SEQUENCE</scope>
    <source>
        <strain evidence="1">R-77591</strain>
    </source>
</reference>
<gene>
    <name evidence="1" type="ORF">R77591_04952</name>
</gene>
<comment type="caution">
    <text evidence="1">The sequence shown here is derived from an EMBL/GenBank/DDBJ whole genome shotgun (WGS) entry which is preliminary data.</text>
</comment>